<evidence type="ECO:0000256" key="1">
    <source>
        <dbReference type="SAM" id="Phobius"/>
    </source>
</evidence>
<proteinExistence type="predicted"/>
<keyword evidence="3" id="KW-1185">Reference proteome</keyword>
<protein>
    <submittedName>
        <fullName evidence="2">Uncharacterized protein</fullName>
    </submittedName>
</protein>
<dbReference type="Proteomes" id="UP001227162">
    <property type="component" value="Unassembled WGS sequence"/>
</dbReference>
<dbReference type="AlphaFoldDB" id="A0AAJ1UBB8"/>
<organism evidence="2 3">
    <name type="scientific">Rhodalgimonas zhirmunskyi</name>
    <dbReference type="NCBI Taxonomy" id="2964767"/>
    <lineage>
        <taxon>Bacteria</taxon>
        <taxon>Pseudomonadati</taxon>
        <taxon>Pseudomonadota</taxon>
        <taxon>Alphaproteobacteria</taxon>
        <taxon>Rhodobacterales</taxon>
        <taxon>Roseobacteraceae</taxon>
        <taxon>Rhodalgimonas</taxon>
    </lineage>
</organism>
<evidence type="ECO:0000313" key="2">
    <source>
        <dbReference type="EMBL" id="MDQ2093077.1"/>
    </source>
</evidence>
<name>A0AAJ1UBB8_9RHOB</name>
<evidence type="ECO:0000313" key="3">
    <source>
        <dbReference type="Proteomes" id="UP001227162"/>
    </source>
</evidence>
<accession>A0AAJ1UBB8</accession>
<reference evidence="2" key="2">
    <citation type="submission" date="2023-04" db="EMBL/GenBank/DDBJ databases">
        <title>'Rhodoalgimonas zhirmunskyi' gen. nov., isolated from a red alga.</title>
        <authorList>
            <person name="Nedashkovskaya O.I."/>
            <person name="Otstavnykh N.Y."/>
            <person name="Bystritskaya E.P."/>
            <person name="Balabanova L.A."/>
            <person name="Isaeva M.P."/>
        </authorList>
    </citation>
    <scope>NUCLEOTIDE SEQUENCE</scope>
    <source>
        <strain evidence="2">10Alg 79</strain>
    </source>
</reference>
<dbReference type="EMBL" id="JANFFA010000001">
    <property type="protein sequence ID" value="MDQ2093077.1"/>
    <property type="molecule type" value="Genomic_DNA"/>
</dbReference>
<sequence>MPLSHFSLLLIVVLAAAALTVFALAPLLSGAALSPLGLTLPALIALAAALALRARR</sequence>
<comment type="caution">
    <text evidence="2">The sequence shown here is derived from an EMBL/GenBank/DDBJ whole genome shotgun (WGS) entry which is preliminary data.</text>
</comment>
<feature type="transmembrane region" description="Helical" evidence="1">
    <location>
        <begin position="33"/>
        <end position="52"/>
    </location>
</feature>
<dbReference type="RefSeq" id="WP_317624679.1">
    <property type="nucleotide sequence ID" value="NZ_JANFFA010000001.1"/>
</dbReference>
<gene>
    <name evidence="2" type="ORF">NOI20_03035</name>
</gene>
<reference evidence="2" key="1">
    <citation type="submission" date="2022-07" db="EMBL/GenBank/DDBJ databases">
        <authorList>
            <person name="Otstavnykh N."/>
            <person name="Isaeva M."/>
            <person name="Bystritskaya E."/>
        </authorList>
    </citation>
    <scope>NUCLEOTIDE SEQUENCE</scope>
    <source>
        <strain evidence="2">10Alg 79</strain>
    </source>
</reference>
<keyword evidence="1" id="KW-0472">Membrane</keyword>
<keyword evidence="1" id="KW-0812">Transmembrane</keyword>
<keyword evidence="1" id="KW-1133">Transmembrane helix</keyword>